<keyword evidence="4 6" id="KW-1133">Transmembrane helix</keyword>
<name>A0AAV0WX82_9HEMI</name>
<evidence type="ECO:0000256" key="2">
    <source>
        <dbReference type="ARBA" id="ARBA00005241"/>
    </source>
</evidence>
<evidence type="ECO:0000259" key="7">
    <source>
        <dbReference type="Pfam" id="PF12832"/>
    </source>
</evidence>
<dbReference type="SUPFAM" id="SSF103473">
    <property type="entry name" value="MFS general substrate transporter"/>
    <property type="match status" value="1"/>
</dbReference>
<evidence type="ECO:0000313" key="8">
    <source>
        <dbReference type="EMBL" id="CAI6360488.1"/>
    </source>
</evidence>
<feature type="transmembrane region" description="Helical" evidence="6">
    <location>
        <begin position="274"/>
        <end position="296"/>
    </location>
</feature>
<evidence type="ECO:0000256" key="4">
    <source>
        <dbReference type="ARBA" id="ARBA00022989"/>
    </source>
</evidence>
<reference evidence="8 9" key="1">
    <citation type="submission" date="2023-01" db="EMBL/GenBank/DDBJ databases">
        <authorList>
            <person name="Whitehead M."/>
        </authorList>
    </citation>
    <scope>NUCLEOTIDE SEQUENCE [LARGE SCALE GENOMIC DNA]</scope>
</reference>
<feature type="transmembrane region" description="Helical" evidence="6">
    <location>
        <begin position="394"/>
        <end position="412"/>
    </location>
</feature>
<dbReference type="PANTHER" id="PTHR16172">
    <property type="entry name" value="MAJOR FACILITATOR SUPERFAMILY DOMAIN-CONTAINING PROTEIN 6-LIKE"/>
    <property type="match status" value="1"/>
</dbReference>
<feature type="transmembrane region" description="Helical" evidence="6">
    <location>
        <begin position="114"/>
        <end position="134"/>
    </location>
</feature>
<feature type="transmembrane region" description="Helical" evidence="6">
    <location>
        <begin position="303"/>
        <end position="322"/>
    </location>
</feature>
<comment type="similarity">
    <text evidence="2">Belongs to the major facilitator superfamily. MFSD6 family.</text>
</comment>
<dbReference type="EMBL" id="CARXXK010000003">
    <property type="protein sequence ID" value="CAI6360488.1"/>
    <property type="molecule type" value="Genomic_DNA"/>
</dbReference>
<protein>
    <recommendedName>
        <fullName evidence="7">Major facilitator superfamily associated domain-containing protein</fullName>
    </recommendedName>
</protein>
<feature type="transmembrane region" description="Helical" evidence="6">
    <location>
        <begin position="229"/>
        <end position="254"/>
    </location>
</feature>
<feature type="transmembrane region" description="Helical" evidence="6">
    <location>
        <begin position="187"/>
        <end position="208"/>
    </location>
</feature>
<comment type="subcellular location">
    <subcellularLocation>
        <location evidence="1">Membrane</location>
        <topology evidence="1">Multi-pass membrane protein</topology>
    </subcellularLocation>
</comment>
<dbReference type="InterPro" id="IPR036259">
    <property type="entry name" value="MFS_trans_sf"/>
</dbReference>
<sequence>MPLFQINKKLLPIKLHYFLTMAGTATILPFLSTISKQRGYSPVIVGLIFTILPLLGLLVRPLIGAITDKYKCRKAVFVLIIAIRGLFITMLMFIPGSAVKIEMDDADVIKSPIFWLFFCTVTLYKIACNLSIVLEDTICIDILGENKTKYGHQRMWGAIGWGTMSIVSGVCVDWLSKGLEYKNYTPGFIIALICSILDTYLVSNMPYVQNREIKTGSYDIKIVLTKTRVLSFLLWVMAYGILLPFIWHYLFWYIEDISNMYHPETKPYIKTIQGLSLTIQCFGGEVPLFFLSNFIIKRVGHMNVLSLVFFAFAVRFFLYSIITNPVWVLPVEVFNGITYALAYSTVISYAAELAPVGAEGTLQGIVGTTLEEIGAPIGSFIGGHLFNHFGSITSYKFISGFALALCIFQMMVQQLINRFSKNDTVKEEVSCSSYFTADPKLSVNDNLI</sequence>
<feature type="transmembrane region" description="Helical" evidence="6">
    <location>
        <begin position="75"/>
        <end position="94"/>
    </location>
</feature>
<keyword evidence="3 6" id="KW-0812">Transmembrane</keyword>
<evidence type="ECO:0000313" key="9">
    <source>
        <dbReference type="Proteomes" id="UP001160148"/>
    </source>
</evidence>
<evidence type="ECO:0000256" key="1">
    <source>
        <dbReference type="ARBA" id="ARBA00004141"/>
    </source>
</evidence>
<comment type="caution">
    <text evidence="8">The sequence shown here is derived from an EMBL/GenBank/DDBJ whole genome shotgun (WGS) entry which is preliminary data.</text>
</comment>
<dbReference type="GO" id="GO:0016020">
    <property type="term" value="C:membrane"/>
    <property type="evidence" value="ECO:0007669"/>
    <property type="project" value="UniProtKB-SubCell"/>
</dbReference>
<gene>
    <name evidence="8" type="ORF">MEUPH1_LOCUS15784</name>
</gene>
<proteinExistence type="inferred from homology"/>
<dbReference type="AlphaFoldDB" id="A0AAV0WX82"/>
<feature type="domain" description="Major facilitator superfamily associated" evidence="7">
    <location>
        <begin position="12"/>
        <end position="397"/>
    </location>
</feature>
<dbReference type="InterPro" id="IPR024989">
    <property type="entry name" value="MFS_assoc_dom"/>
</dbReference>
<dbReference type="InterPro" id="IPR051717">
    <property type="entry name" value="MFS_MFSD6"/>
</dbReference>
<organism evidence="8 9">
    <name type="scientific">Macrosiphum euphorbiae</name>
    <name type="common">potato aphid</name>
    <dbReference type="NCBI Taxonomy" id="13131"/>
    <lineage>
        <taxon>Eukaryota</taxon>
        <taxon>Metazoa</taxon>
        <taxon>Ecdysozoa</taxon>
        <taxon>Arthropoda</taxon>
        <taxon>Hexapoda</taxon>
        <taxon>Insecta</taxon>
        <taxon>Pterygota</taxon>
        <taxon>Neoptera</taxon>
        <taxon>Paraneoptera</taxon>
        <taxon>Hemiptera</taxon>
        <taxon>Sternorrhyncha</taxon>
        <taxon>Aphidomorpha</taxon>
        <taxon>Aphidoidea</taxon>
        <taxon>Aphididae</taxon>
        <taxon>Macrosiphini</taxon>
        <taxon>Macrosiphum</taxon>
    </lineage>
</organism>
<feature type="transmembrane region" description="Helical" evidence="6">
    <location>
        <begin position="15"/>
        <end position="34"/>
    </location>
</feature>
<dbReference type="PANTHER" id="PTHR16172:SF37">
    <property type="entry name" value="RE36877P"/>
    <property type="match status" value="1"/>
</dbReference>
<dbReference type="Proteomes" id="UP001160148">
    <property type="component" value="Unassembled WGS sequence"/>
</dbReference>
<dbReference type="CDD" id="cd17335">
    <property type="entry name" value="MFS_MFSD6"/>
    <property type="match status" value="1"/>
</dbReference>
<feature type="transmembrane region" description="Helical" evidence="6">
    <location>
        <begin position="155"/>
        <end position="175"/>
    </location>
</feature>
<accession>A0AAV0WX82</accession>
<feature type="transmembrane region" description="Helical" evidence="6">
    <location>
        <begin position="40"/>
        <end position="63"/>
    </location>
</feature>
<dbReference type="Gene3D" id="1.20.1250.20">
    <property type="entry name" value="MFS general substrate transporter like domains"/>
    <property type="match status" value="2"/>
</dbReference>
<keyword evidence="9" id="KW-1185">Reference proteome</keyword>
<evidence type="ECO:0000256" key="3">
    <source>
        <dbReference type="ARBA" id="ARBA00022692"/>
    </source>
</evidence>
<dbReference type="Pfam" id="PF12832">
    <property type="entry name" value="MFS_1_like"/>
    <property type="match status" value="1"/>
</dbReference>
<evidence type="ECO:0000256" key="5">
    <source>
        <dbReference type="ARBA" id="ARBA00023136"/>
    </source>
</evidence>
<evidence type="ECO:0000256" key="6">
    <source>
        <dbReference type="SAM" id="Phobius"/>
    </source>
</evidence>
<keyword evidence="5 6" id="KW-0472">Membrane</keyword>